<dbReference type="Pfam" id="PF13517">
    <property type="entry name" value="FG-GAP_3"/>
    <property type="match status" value="1"/>
</dbReference>
<evidence type="ECO:0000256" key="1">
    <source>
        <dbReference type="ARBA" id="ARBA00022729"/>
    </source>
</evidence>
<reference evidence="2 3" key="2">
    <citation type="submission" date="2018-07" db="EMBL/GenBank/DDBJ databases">
        <title>Pontibacter sp. 2b14 genomic sequence and assembly.</title>
        <authorList>
            <person name="Du Z.-J."/>
        </authorList>
    </citation>
    <scope>NUCLEOTIDE SEQUENCE [LARGE SCALE GENOMIC DNA]</scope>
    <source>
        <strain evidence="2 3">2b14</strain>
    </source>
</reference>
<sequence>MMKRYFLLLFILCLPLLGHTQVQFKLKPDVPVTTTANQLAYPWSGGLNTPQFSSIDLNKDGQPDLFIFDRTARKVYTWLAVQQNGTWKYSYAPEYEVFFPEELNAWVLLRDYNCDGLADIFTSTALGIRVYKQETAPAGQLKFALAADFLSYKSSSGNNINMQLNSSDVPAITDMDGDGDLDIVMAEFSDGYRLEHYRNMQTEQNLGCGALTFIQQSNWWGGITECEGCTNFRFGEECRGTTPHSASITQKAIAAPLHTGHSGSSILLLDTDGDGDKDLVMGGLECENLVFMQNRGDKDNAKMTDFEAFFPNATKPASFPVFPSAYYEDVTFDGIPDLLVAPTSTHDLNNINFEQSVWLYKNIGTADKPVFEFVQDDFLQQLMLDESEGAYPAFADLDGDGDLDMLVGNNVSFRNGIYTSSVSHYENTGTGTAPAFKLITKDYLNLSAKNWLNIRPAFADMNSDGAQDFVVTYFQKEGKSGSHYTSYYPNGAAKNAPVKYEPGYLKPTAITHPDAAGIAFFDADGDGDLDYVLGRKAGSLQLYLNTGNKVNPVYTLSETDFGKLETTSAQSNRYPAITDLDGNERADLLIVDDTGQLQVYLNITTNLTGKFTAQNQLLENALFDAPQATRFGKGLSITAAELGGAGKLYLTIGSINGGIYLLEQTAGFNGSLGTEALTLQAFPNPLHTSKNQQLTVQASEEVSINMYDVTGKKVYASPAISRTHRLPTPTGKGLYLIRGTTAADRQVITKVLIY</sequence>
<keyword evidence="1" id="KW-0732">Signal</keyword>
<dbReference type="RefSeq" id="WP_112304169.1">
    <property type="nucleotide sequence ID" value="NZ_QMDV01000001.1"/>
</dbReference>
<organism evidence="2 3">
    <name type="scientific">Pontibacter arcticus</name>
    <dbReference type="NCBI Taxonomy" id="2080288"/>
    <lineage>
        <taxon>Bacteria</taxon>
        <taxon>Pseudomonadati</taxon>
        <taxon>Bacteroidota</taxon>
        <taxon>Cytophagia</taxon>
        <taxon>Cytophagales</taxon>
        <taxon>Hymenobacteraceae</taxon>
        <taxon>Pontibacter</taxon>
    </lineage>
</organism>
<dbReference type="PANTHER" id="PTHR46580">
    <property type="entry name" value="SENSOR KINASE-RELATED"/>
    <property type="match status" value="1"/>
</dbReference>
<dbReference type="InterPro" id="IPR026444">
    <property type="entry name" value="Secre_tail"/>
</dbReference>
<dbReference type="EMBL" id="QMDV01000001">
    <property type="protein sequence ID" value="RAU84021.1"/>
    <property type="molecule type" value="Genomic_DNA"/>
</dbReference>
<dbReference type="Gene3D" id="2.130.10.130">
    <property type="entry name" value="Integrin alpha, N-terminal"/>
    <property type="match status" value="2"/>
</dbReference>
<gene>
    <name evidence="2" type="ORF">DP923_02885</name>
</gene>
<proteinExistence type="predicted"/>
<name>A0A364RIA9_9BACT</name>
<evidence type="ECO:0000313" key="3">
    <source>
        <dbReference type="Proteomes" id="UP000251692"/>
    </source>
</evidence>
<protein>
    <recommendedName>
        <fullName evidence="4">Por secretion system C-terminal sorting domain-containing protein</fullName>
    </recommendedName>
</protein>
<dbReference type="SUPFAM" id="SSF69318">
    <property type="entry name" value="Integrin alpha N-terminal domain"/>
    <property type="match status" value="2"/>
</dbReference>
<keyword evidence="3" id="KW-1185">Reference proteome</keyword>
<dbReference type="Proteomes" id="UP000251692">
    <property type="component" value="Unassembled WGS sequence"/>
</dbReference>
<dbReference type="InterPro" id="IPR013517">
    <property type="entry name" value="FG-GAP"/>
</dbReference>
<dbReference type="NCBIfam" id="TIGR04183">
    <property type="entry name" value="Por_Secre_tail"/>
    <property type="match status" value="1"/>
</dbReference>
<evidence type="ECO:0008006" key="4">
    <source>
        <dbReference type="Google" id="ProtNLM"/>
    </source>
</evidence>
<dbReference type="InterPro" id="IPR028994">
    <property type="entry name" value="Integrin_alpha_N"/>
</dbReference>
<dbReference type="OrthoDB" id="9816120at2"/>
<dbReference type="AlphaFoldDB" id="A0A364RIA9"/>
<dbReference type="PANTHER" id="PTHR46580:SF4">
    <property type="entry name" value="ATP_GTP-BINDING PROTEIN"/>
    <property type="match status" value="1"/>
</dbReference>
<accession>A0A364RIA9</accession>
<comment type="caution">
    <text evidence="2">The sequence shown here is derived from an EMBL/GenBank/DDBJ whole genome shotgun (WGS) entry which is preliminary data.</text>
</comment>
<reference evidence="2 3" key="1">
    <citation type="submission" date="2018-06" db="EMBL/GenBank/DDBJ databases">
        <authorList>
            <person name="Liu Z.-W."/>
        </authorList>
    </citation>
    <scope>NUCLEOTIDE SEQUENCE [LARGE SCALE GENOMIC DNA]</scope>
    <source>
        <strain evidence="2 3">2b14</strain>
    </source>
</reference>
<evidence type="ECO:0000313" key="2">
    <source>
        <dbReference type="EMBL" id="RAU84021.1"/>
    </source>
</evidence>